<dbReference type="OrthoDB" id="9133498at2"/>
<keyword evidence="2" id="KW-1185">Reference proteome</keyword>
<gene>
    <name evidence="1" type="ORF">SAMN02982919_02247</name>
</gene>
<name>A0A1H9NLS1_9BURK</name>
<protein>
    <submittedName>
        <fullName evidence="1">Uncharacterized protein</fullName>
    </submittedName>
</protein>
<evidence type="ECO:0000313" key="1">
    <source>
        <dbReference type="EMBL" id="SER36343.1"/>
    </source>
</evidence>
<accession>A0A1H9NLS1</accession>
<dbReference type="RefSeq" id="WP_143059642.1">
    <property type="nucleotide sequence ID" value="NZ_FOGD01000007.1"/>
</dbReference>
<dbReference type="AlphaFoldDB" id="A0A1H9NLS1"/>
<evidence type="ECO:0000313" key="2">
    <source>
        <dbReference type="Proteomes" id="UP000199766"/>
    </source>
</evidence>
<dbReference type="STRING" id="180197.SAMN02982919_02247"/>
<dbReference type="Proteomes" id="UP000199766">
    <property type="component" value="Unassembled WGS sequence"/>
</dbReference>
<organism evidence="1 2">
    <name type="scientific">Giesbergeria anulus</name>
    <dbReference type="NCBI Taxonomy" id="180197"/>
    <lineage>
        <taxon>Bacteria</taxon>
        <taxon>Pseudomonadati</taxon>
        <taxon>Pseudomonadota</taxon>
        <taxon>Betaproteobacteria</taxon>
        <taxon>Burkholderiales</taxon>
        <taxon>Comamonadaceae</taxon>
        <taxon>Giesbergeria</taxon>
    </lineage>
</organism>
<reference evidence="1 2" key="1">
    <citation type="submission" date="2016-10" db="EMBL/GenBank/DDBJ databases">
        <authorList>
            <person name="de Groot N.N."/>
        </authorList>
    </citation>
    <scope>NUCLEOTIDE SEQUENCE [LARGE SCALE GENOMIC DNA]</scope>
    <source>
        <strain evidence="1 2">ATCC 35958</strain>
    </source>
</reference>
<proteinExistence type="predicted"/>
<dbReference type="EMBL" id="FOGD01000007">
    <property type="protein sequence ID" value="SER36343.1"/>
    <property type="molecule type" value="Genomic_DNA"/>
</dbReference>
<sequence>MSYTPTPGPLPGEQWQPSNGDVGYSFLSDWCGNCARDSAMRDDCAVEDCDDNEKCEIIGASFRGEAVEWRRMPEGEVKCIAFVPAGQPIPAARCTSTSELFNIDGCAACGDTCKSRT</sequence>